<organism evidence="2 3">
    <name type="scientific">Actinomadura macrotermitis</name>
    <dbReference type="NCBI Taxonomy" id="2585200"/>
    <lineage>
        <taxon>Bacteria</taxon>
        <taxon>Bacillati</taxon>
        <taxon>Actinomycetota</taxon>
        <taxon>Actinomycetes</taxon>
        <taxon>Streptosporangiales</taxon>
        <taxon>Thermomonosporaceae</taxon>
        <taxon>Actinomadura</taxon>
    </lineage>
</organism>
<evidence type="ECO:0000313" key="2">
    <source>
        <dbReference type="EMBL" id="MQY09870.1"/>
    </source>
</evidence>
<dbReference type="RefSeq" id="WP_153542256.1">
    <property type="nucleotide sequence ID" value="NZ_WEGH01000009.1"/>
</dbReference>
<keyword evidence="1" id="KW-0812">Transmembrane</keyword>
<proteinExistence type="predicted"/>
<keyword evidence="1" id="KW-0472">Membrane</keyword>
<dbReference type="Proteomes" id="UP000487268">
    <property type="component" value="Unassembled WGS sequence"/>
</dbReference>
<evidence type="ECO:0000256" key="1">
    <source>
        <dbReference type="SAM" id="Phobius"/>
    </source>
</evidence>
<keyword evidence="3" id="KW-1185">Reference proteome</keyword>
<comment type="caution">
    <text evidence="2">The sequence shown here is derived from an EMBL/GenBank/DDBJ whole genome shotgun (WGS) entry which is preliminary data.</text>
</comment>
<reference evidence="2 3" key="1">
    <citation type="submission" date="2019-10" db="EMBL/GenBank/DDBJ databases">
        <title>Actinomadura rubteroloni sp. nov. and Actinomadura macrotermitis sp. nov., isolated from the gut of fungus growing-termite Macrotermes natalensis.</title>
        <authorList>
            <person name="Benndorf R."/>
            <person name="Martin K."/>
            <person name="Kuefner M."/>
            <person name="De Beer W."/>
            <person name="Kaster A.-K."/>
            <person name="Vollmers J."/>
            <person name="Poulsen M."/>
            <person name="Beemelmanns C."/>
        </authorList>
    </citation>
    <scope>NUCLEOTIDE SEQUENCE [LARGE SCALE GENOMIC DNA]</scope>
    <source>
        <strain evidence="2 3">RB68</strain>
    </source>
</reference>
<accession>A0A7K0C8V0</accession>
<dbReference type="EMBL" id="WEGH01000009">
    <property type="protein sequence ID" value="MQY09870.1"/>
    <property type="molecule type" value="Genomic_DNA"/>
</dbReference>
<name>A0A7K0C8V0_9ACTN</name>
<evidence type="ECO:0000313" key="3">
    <source>
        <dbReference type="Proteomes" id="UP000487268"/>
    </source>
</evidence>
<feature type="transmembrane region" description="Helical" evidence="1">
    <location>
        <begin position="49"/>
        <end position="67"/>
    </location>
</feature>
<dbReference type="AlphaFoldDB" id="A0A7K0C8V0"/>
<gene>
    <name evidence="2" type="ORF">ACRB68_80000</name>
</gene>
<protein>
    <submittedName>
        <fullName evidence="2">Uncharacterized protein</fullName>
    </submittedName>
</protein>
<keyword evidence="1" id="KW-1133">Transmembrane helix</keyword>
<sequence length="70" mass="7654">MNGIVTLIAIGMMLLLPMYALKSRAGQAGRVKVRYGPSRSAGIARLMFRFWYITLPALAIVALIFVGRNG</sequence>